<evidence type="ECO:0000313" key="1">
    <source>
        <dbReference type="EMBL" id="KAG5544669.1"/>
    </source>
</evidence>
<organism evidence="1 2">
    <name type="scientific">Rhododendron griersonianum</name>
    <dbReference type="NCBI Taxonomy" id="479676"/>
    <lineage>
        <taxon>Eukaryota</taxon>
        <taxon>Viridiplantae</taxon>
        <taxon>Streptophyta</taxon>
        <taxon>Embryophyta</taxon>
        <taxon>Tracheophyta</taxon>
        <taxon>Spermatophyta</taxon>
        <taxon>Magnoliopsida</taxon>
        <taxon>eudicotyledons</taxon>
        <taxon>Gunneridae</taxon>
        <taxon>Pentapetalae</taxon>
        <taxon>asterids</taxon>
        <taxon>Ericales</taxon>
        <taxon>Ericaceae</taxon>
        <taxon>Ericoideae</taxon>
        <taxon>Rhodoreae</taxon>
        <taxon>Rhododendron</taxon>
    </lineage>
</organism>
<keyword evidence="2" id="KW-1185">Reference proteome</keyword>
<name>A0AAV6JWY6_9ERIC</name>
<reference evidence="1 2" key="1">
    <citation type="submission" date="2020-08" db="EMBL/GenBank/DDBJ databases">
        <title>Plant Genome Project.</title>
        <authorList>
            <person name="Zhang R.-G."/>
        </authorList>
    </citation>
    <scope>NUCLEOTIDE SEQUENCE [LARGE SCALE GENOMIC DNA]</scope>
    <source>
        <strain evidence="1">WSP0</strain>
        <tissue evidence="1">Leaf</tissue>
    </source>
</reference>
<sequence>MIDTVKPIIHSDLSLLIDDHCRHEVVSEDQERWSCWCWFLHQAKEKKSFQCWTQHSSHGGGWRITTGSCSYRTITI</sequence>
<dbReference type="Proteomes" id="UP000823749">
    <property type="component" value="Chromosome 6"/>
</dbReference>
<evidence type="ECO:0000313" key="2">
    <source>
        <dbReference type="Proteomes" id="UP000823749"/>
    </source>
</evidence>
<gene>
    <name evidence="1" type="ORF">RHGRI_017193</name>
</gene>
<accession>A0AAV6JWY6</accession>
<comment type="caution">
    <text evidence="1">The sequence shown here is derived from an EMBL/GenBank/DDBJ whole genome shotgun (WGS) entry which is preliminary data.</text>
</comment>
<dbReference type="EMBL" id="JACTNZ010000006">
    <property type="protein sequence ID" value="KAG5544669.1"/>
    <property type="molecule type" value="Genomic_DNA"/>
</dbReference>
<protein>
    <submittedName>
        <fullName evidence="1">Uncharacterized protein</fullName>
    </submittedName>
</protein>
<proteinExistence type="predicted"/>
<dbReference type="AlphaFoldDB" id="A0AAV6JWY6"/>